<dbReference type="InterPro" id="IPR000162">
    <property type="entry name" value="GPCR_3_mtglu_rcpt"/>
</dbReference>
<accession>A0A9Q0M6R7</accession>
<proteinExistence type="inferred from homology"/>
<dbReference type="InterPro" id="IPR000337">
    <property type="entry name" value="GPCR_3"/>
</dbReference>
<dbReference type="SUPFAM" id="SSF53822">
    <property type="entry name" value="Periplasmic binding protein-like I"/>
    <property type="match status" value="1"/>
</dbReference>
<dbReference type="InterPro" id="IPR050726">
    <property type="entry name" value="mGluR"/>
</dbReference>
<evidence type="ECO:0000256" key="8">
    <source>
        <dbReference type="ARBA" id="ARBA00023170"/>
    </source>
</evidence>
<dbReference type="Gene3D" id="2.10.50.30">
    <property type="entry name" value="GPCR, family 3, nine cysteines domain"/>
    <property type="match status" value="1"/>
</dbReference>
<dbReference type="InterPro" id="IPR038550">
    <property type="entry name" value="GPCR_3_9-Cys_sf"/>
</dbReference>
<keyword evidence="8" id="KW-0675">Receptor</keyword>
<dbReference type="InterPro" id="IPR017979">
    <property type="entry name" value="GPCR_3_CS"/>
</dbReference>
<dbReference type="PROSITE" id="PS00980">
    <property type="entry name" value="G_PROTEIN_RECEP_F3_2"/>
    <property type="match status" value="1"/>
</dbReference>
<keyword evidence="9" id="KW-0325">Glycoprotein</keyword>
<feature type="domain" description="G-protein coupled receptors family 3 profile" evidence="14">
    <location>
        <begin position="514"/>
        <end position="777"/>
    </location>
</feature>
<name>A0A9Q0M6R7_BLOTA</name>
<feature type="transmembrane region" description="Helical" evidence="13">
    <location>
        <begin position="625"/>
        <end position="645"/>
    </location>
</feature>
<dbReference type="InterPro" id="IPR001828">
    <property type="entry name" value="ANF_lig-bd_rcpt"/>
</dbReference>
<keyword evidence="7 13" id="KW-0472">Membrane</keyword>
<evidence type="ECO:0000313" key="15">
    <source>
        <dbReference type="EMBL" id="KAJ6220230.1"/>
    </source>
</evidence>
<comment type="caution">
    <text evidence="15">The sequence shown here is derived from an EMBL/GenBank/DDBJ whole genome shotgun (WGS) entry which is preliminary data.</text>
</comment>
<feature type="transmembrane region" description="Helical" evidence="13">
    <location>
        <begin position="584"/>
        <end position="605"/>
    </location>
</feature>
<sequence>MCFPHHALEQTIDFIKSFVARRNLRLKEPEFQCADHTPPVYKFGQFDRVLGIIGGQSSEVSLQLANLLRLFQVPQVSYMSTSPTLSDKRLYEYFFRTVPSDTNQVDAIVEILKLFRWTYVSVVYSDTDYGNNGYNLLSTAAARNNICISSPQAIDVERFGPADYDNLITTLMHKINARVVVVFTDRVIARKLMEAAKLRLGNGRMDRFVWIASDAWCCREFVVRGLEDVVEGSISVTPMSYPLTGFGEYFRSLRPEHNQNNPWFVEFWQQHFKCIMPNLYQTLYGNKSTSDIHQQPQTLICNESMNLSDEIDKRASPSLHFVRDSLYSFAMAFDGMHREYCNGTPGICELLNNKLYDGAELSRWLLQVQFKDEGNKLFRFNNGDAPPRYRVVNYQQMPDGVYQWRPVGTYMLSIDEFNQSSEAQLNLNMSALRFKSDLNQEFPRSFCSEPCGPGQAKLQLEGDTCCWLCTNCSQYQYLPDEFHCANCPIGTEPDSSKTSCIPLTPIYPAMNDWWTISNMIFSVLGMIATISTFIVFCAFFETPIIKAAGRELSHLHLAGIFMSFAMTFVIISKPSSLVCGLTRFFLGFCYTVCYSAIVTKTNRIARIFRHRSCKPPPFTSPRSQLVITSLLIGVEVFINLFWIFFDPPDTMFVYPARDKALLICSGSDRITYLLGLLYPLILIGFCTVYAFKTRKCPEGFNEARYITFTNYTTCVVWLAFLPLFVMLGTTTPLRYVTLCLLMSVSGTVQLCCLFVPKMYIALLKPEKNTRESVMCGSHYSRSLNCTSATNSTSTIARRQTKLNGTQTPVTGDHYSTSSEETTSTRMALHHDKQHSKDSQVETTSVGGESSTGVADHTNQLSLAGGISVGNGHKRANSNRSLRHNSSNGKLHSSRSGDLTLEYYPKVNNVRQQVSVSISAPITSTITPPMSPLLSQTSATSLFDIIDTSIITTNRQISTSQIQQSSSSTSLSQKRSLMCTSISPTRSLSPLSAMTPSSMSIHSNGCLSSQHRTSTNTMVNSTSEQQGFLSTQTNTLTTPTLLGEHSNFCSHSVSSPALTIVTNENEPLIKNNETNDNNNNNNETTTNGNSVPLYGDNKLFTKHETSAVLENGHERWPSVRLQLNANCATTNGESMRRH</sequence>
<dbReference type="InterPro" id="IPR011500">
    <property type="entry name" value="GPCR_3_9-Cys_dom"/>
</dbReference>
<dbReference type="OMA" id="LCYAVCY"/>
<feature type="compositionally biased region" description="Low complexity" evidence="12">
    <location>
        <begin position="1070"/>
        <end position="1088"/>
    </location>
</feature>
<reference evidence="15" key="1">
    <citation type="submission" date="2022-12" db="EMBL/GenBank/DDBJ databases">
        <title>Genome assemblies of Blomia tropicalis.</title>
        <authorList>
            <person name="Cui Y."/>
        </authorList>
    </citation>
    <scope>NUCLEOTIDE SEQUENCE</scope>
    <source>
        <tissue evidence="15">Adult mites</tissue>
    </source>
</reference>
<dbReference type="GO" id="GO:0004930">
    <property type="term" value="F:G protein-coupled receptor activity"/>
    <property type="evidence" value="ECO:0007669"/>
    <property type="project" value="UniProtKB-KW"/>
</dbReference>
<keyword evidence="16" id="KW-1185">Reference proteome</keyword>
<feature type="compositionally biased region" description="Polar residues" evidence="12">
    <location>
        <begin position="840"/>
        <end position="861"/>
    </location>
</feature>
<evidence type="ECO:0000256" key="11">
    <source>
        <dbReference type="ARBA" id="ARBA00054813"/>
    </source>
</evidence>
<evidence type="ECO:0000259" key="14">
    <source>
        <dbReference type="PROSITE" id="PS50259"/>
    </source>
</evidence>
<dbReference type="Gene3D" id="3.40.50.2300">
    <property type="match status" value="2"/>
</dbReference>
<feature type="compositionally biased region" description="Low complexity" evidence="12">
    <location>
        <begin position="815"/>
        <end position="824"/>
    </location>
</feature>
<keyword evidence="4 13" id="KW-0812">Transmembrane</keyword>
<dbReference type="FunFam" id="3.40.50.2300:FF:000145">
    <property type="entry name" value="Glutamate receptor, metabotropic"/>
    <property type="match status" value="1"/>
</dbReference>
<feature type="compositionally biased region" description="Basic and acidic residues" evidence="12">
    <location>
        <begin position="828"/>
        <end position="839"/>
    </location>
</feature>
<dbReference type="Pfam" id="PF01094">
    <property type="entry name" value="ANF_receptor"/>
    <property type="match status" value="1"/>
</dbReference>
<dbReference type="Pfam" id="PF07562">
    <property type="entry name" value="NCD3G"/>
    <property type="match status" value="1"/>
</dbReference>
<dbReference type="AlphaFoldDB" id="A0A9Q0M6R7"/>
<evidence type="ECO:0000256" key="10">
    <source>
        <dbReference type="ARBA" id="ARBA00023224"/>
    </source>
</evidence>
<keyword evidence="10" id="KW-0807">Transducer</keyword>
<dbReference type="PRINTS" id="PR00593">
    <property type="entry name" value="MTABOTROPICR"/>
</dbReference>
<keyword evidence="6" id="KW-0297">G-protein coupled receptor</keyword>
<feature type="region of interest" description="Disordered" evidence="12">
    <location>
        <begin position="982"/>
        <end position="1012"/>
    </location>
</feature>
<feature type="transmembrane region" description="Helical" evidence="13">
    <location>
        <begin position="519"/>
        <end position="540"/>
    </location>
</feature>
<organism evidence="15 16">
    <name type="scientific">Blomia tropicalis</name>
    <name type="common">Mite</name>
    <dbReference type="NCBI Taxonomy" id="40697"/>
    <lineage>
        <taxon>Eukaryota</taxon>
        <taxon>Metazoa</taxon>
        <taxon>Ecdysozoa</taxon>
        <taxon>Arthropoda</taxon>
        <taxon>Chelicerata</taxon>
        <taxon>Arachnida</taxon>
        <taxon>Acari</taxon>
        <taxon>Acariformes</taxon>
        <taxon>Sarcoptiformes</taxon>
        <taxon>Astigmata</taxon>
        <taxon>Glycyphagoidea</taxon>
        <taxon>Echimyopodidae</taxon>
        <taxon>Blomia</taxon>
    </lineage>
</organism>
<dbReference type="Pfam" id="PF00003">
    <property type="entry name" value="7tm_3"/>
    <property type="match status" value="1"/>
</dbReference>
<dbReference type="EMBL" id="JAPWDV010000002">
    <property type="protein sequence ID" value="KAJ6220230.1"/>
    <property type="molecule type" value="Genomic_DNA"/>
</dbReference>
<evidence type="ECO:0000256" key="7">
    <source>
        <dbReference type="ARBA" id="ARBA00023136"/>
    </source>
</evidence>
<feature type="transmembrane region" description="Helical" evidence="13">
    <location>
        <begin position="552"/>
        <end position="572"/>
    </location>
</feature>
<evidence type="ECO:0000256" key="1">
    <source>
        <dbReference type="ARBA" id="ARBA00004651"/>
    </source>
</evidence>
<feature type="compositionally biased region" description="Basic residues" evidence="12">
    <location>
        <begin position="871"/>
        <end position="882"/>
    </location>
</feature>
<feature type="transmembrane region" description="Helical" evidence="13">
    <location>
        <begin position="670"/>
        <end position="691"/>
    </location>
</feature>
<dbReference type="GO" id="GO:0005886">
    <property type="term" value="C:plasma membrane"/>
    <property type="evidence" value="ECO:0007669"/>
    <property type="project" value="UniProtKB-SubCell"/>
</dbReference>
<dbReference type="Proteomes" id="UP001142055">
    <property type="component" value="Chromosome 2"/>
</dbReference>
<evidence type="ECO:0000256" key="13">
    <source>
        <dbReference type="SAM" id="Phobius"/>
    </source>
</evidence>
<comment type="function">
    <text evidence="11">G-protein coupled receptor for glutamate. Ligand binding causes a conformation change that triggers signaling via guanine nucleotide-binding proteins (G proteins) and modulates the activity of down-stream effectors.</text>
</comment>
<dbReference type="InterPro" id="IPR017978">
    <property type="entry name" value="GPCR_3_C"/>
</dbReference>
<comment type="subcellular location">
    <subcellularLocation>
        <location evidence="1">Cell membrane</location>
        <topology evidence="1">Multi-pass membrane protein</topology>
    </subcellularLocation>
</comment>
<comment type="similarity">
    <text evidence="2">Belongs to the G-protein coupled receptor 3 family.</text>
</comment>
<dbReference type="PROSITE" id="PS50259">
    <property type="entry name" value="G_PROTEIN_RECEP_F3_4"/>
    <property type="match status" value="1"/>
</dbReference>
<dbReference type="InterPro" id="IPR028082">
    <property type="entry name" value="Peripla_BP_I"/>
</dbReference>
<dbReference type="CDD" id="cd15045">
    <property type="entry name" value="7tmC_mGluRs"/>
    <property type="match status" value="1"/>
</dbReference>
<evidence type="ECO:0000256" key="12">
    <source>
        <dbReference type="SAM" id="MobiDB-lite"/>
    </source>
</evidence>
<dbReference type="FunFam" id="2.10.50.30:FF:000001">
    <property type="entry name" value="metabotropic glutamate receptor 1"/>
    <property type="match status" value="1"/>
</dbReference>
<keyword evidence="3" id="KW-1003">Cell membrane</keyword>
<evidence type="ECO:0000256" key="6">
    <source>
        <dbReference type="ARBA" id="ARBA00023040"/>
    </source>
</evidence>
<dbReference type="PANTHER" id="PTHR24060">
    <property type="entry name" value="METABOTROPIC GLUTAMATE RECEPTOR"/>
    <property type="match status" value="1"/>
</dbReference>
<evidence type="ECO:0000256" key="3">
    <source>
        <dbReference type="ARBA" id="ARBA00022475"/>
    </source>
</evidence>
<evidence type="ECO:0000256" key="4">
    <source>
        <dbReference type="ARBA" id="ARBA00022692"/>
    </source>
</evidence>
<feature type="region of interest" description="Disordered" evidence="12">
    <location>
        <begin position="1069"/>
        <end position="1091"/>
    </location>
</feature>
<evidence type="ECO:0000256" key="5">
    <source>
        <dbReference type="ARBA" id="ARBA00022989"/>
    </source>
</evidence>
<feature type="region of interest" description="Disordered" evidence="12">
    <location>
        <begin position="802"/>
        <end position="896"/>
    </location>
</feature>
<evidence type="ECO:0000256" key="2">
    <source>
        <dbReference type="ARBA" id="ARBA00007242"/>
    </source>
</evidence>
<evidence type="ECO:0000256" key="9">
    <source>
        <dbReference type="ARBA" id="ARBA00023180"/>
    </source>
</evidence>
<feature type="transmembrane region" description="Helical" evidence="13">
    <location>
        <begin position="703"/>
        <end position="727"/>
    </location>
</feature>
<gene>
    <name evidence="15" type="ORF">RDWZM_006042</name>
</gene>
<protein>
    <recommendedName>
        <fullName evidence="14">G-protein coupled receptors family 3 profile domain-containing protein</fullName>
    </recommendedName>
</protein>
<evidence type="ECO:0000313" key="16">
    <source>
        <dbReference type="Proteomes" id="UP001142055"/>
    </source>
</evidence>
<dbReference type="PRINTS" id="PR00248">
    <property type="entry name" value="GPCRMGR"/>
</dbReference>
<keyword evidence="5 13" id="KW-1133">Transmembrane helix</keyword>